<sequence>MPVASTQEILFMIGSPYIRLPAVLNLASGRIEGFSNGSEILEGRSHVDE</sequence>
<organism evidence="1 2">
    <name type="scientific">Rubripirellula amarantea</name>
    <dbReference type="NCBI Taxonomy" id="2527999"/>
    <lineage>
        <taxon>Bacteria</taxon>
        <taxon>Pseudomonadati</taxon>
        <taxon>Planctomycetota</taxon>
        <taxon>Planctomycetia</taxon>
        <taxon>Pirellulales</taxon>
        <taxon>Pirellulaceae</taxon>
        <taxon>Rubripirellula</taxon>
    </lineage>
</organism>
<name>A0A5C5WS14_9BACT</name>
<evidence type="ECO:0000313" key="1">
    <source>
        <dbReference type="EMBL" id="TWT52951.1"/>
    </source>
</evidence>
<protein>
    <submittedName>
        <fullName evidence="1">Uncharacterized protein</fullName>
    </submittedName>
</protein>
<accession>A0A5C5WS14</accession>
<dbReference type="AlphaFoldDB" id="A0A5C5WS14"/>
<reference evidence="1 2" key="1">
    <citation type="submission" date="2019-02" db="EMBL/GenBank/DDBJ databases">
        <title>Deep-cultivation of Planctomycetes and their phenomic and genomic characterization uncovers novel biology.</title>
        <authorList>
            <person name="Wiegand S."/>
            <person name="Jogler M."/>
            <person name="Boedeker C."/>
            <person name="Pinto D."/>
            <person name="Vollmers J."/>
            <person name="Rivas-Marin E."/>
            <person name="Kohn T."/>
            <person name="Peeters S.H."/>
            <person name="Heuer A."/>
            <person name="Rast P."/>
            <person name="Oberbeckmann S."/>
            <person name="Bunk B."/>
            <person name="Jeske O."/>
            <person name="Meyerdierks A."/>
            <person name="Storesund J.E."/>
            <person name="Kallscheuer N."/>
            <person name="Luecker S."/>
            <person name="Lage O.M."/>
            <person name="Pohl T."/>
            <person name="Merkel B.J."/>
            <person name="Hornburger P."/>
            <person name="Mueller R.-W."/>
            <person name="Bruemmer F."/>
            <person name="Labrenz M."/>
            <person name="Spormann A.M."/>
            <person name="Op Den Camp H."/>
            <person name="Overmann J."/>
            <person name="Amann R."/>
            <person name="Jetten M.S.M."/>
            <person name="Mascher T."/>
            <person name="Medema M.H."/>
            <person name="Devos D.P."/>
            <person name="Kaster A.-K."/>
            <person name="Ovreas L."/>
            <person name="Rohde M."/>
            <person name="Galperin M.Y."/>
            <person name="Jogler C."/>
        </authorList>
    </citation>
    <scope>NUCLEOTIDE SEQUENCE [LARGE SCALE GENOMIC DNA]</scope>
    <source>
        <strain evidence="1 2">Pla22</strain>
    </source>
</reference>
<gene>
    <name evidence="1" type="ORF">Pla22_05790</name>
</gene>
<evidence type="ECO:0000313" key="2">
    <source>
        <dbReference type="Proteomes" id="UP000316598"/>
    </source>
</evidence>
<proteinExistence type="predicted"/>
<keyword evidence="2" id="KW-1185">Reference proteome</keyword>
<comment type="caution">
    <text evidence="1">The sequence shown here is derived from an EMBL/GenBank/DDBJ whole genome shotgun (WGS) entry which is preliminary data.</text>
</comment>
<dbReference type="Proteomes" id="UP000316598">
    <property type="component" value="Unassembled WGS sequence"/>
</dbReference>
<dbReference type="EMBL" id="SJPI01000001">
    <property type="protein sequence ID" value="TWT52951.1"/>
    <property type="molecule type" value="Genomic_DNA"/>
</dbReference>